<name>A0A0B1T3N5_OESDE</name>
<dbReference type="Proteomes" id="UP000053660">
    <property type="component" value="Unassembled WGS sequence"/>
</dbReference>
<keyword evidence="2" id="KW-1185">Reference proteome</keyword>
<dbReference type="ESTHER" id="oesde-a0a0b1t3n5">
    <property type="family name" value="Duf_1057"/>
</dbReference>
<protein>
    <recommendedName>
        <fullName evidence="3">AB hydrolase-1 domain-containing protein</fullName>
    </recommendedName>
</protein>
<dbReference type="PANTHER" id="PTHR47533">
    <property type="entry name" value="PROTEIN CBG21859"/>
    <property type="match status" value="1"/>
</dbReference>
<dbReference type="InterPro" id="IPR029058">
    <property type="entry name" value="AB_hydrolase_fold"/>
</dbReference>
<dbReference type="OrthoDB" id="6431331at2759"/>
<proteinExistence type="predicted"/>
<evidence type="ECO:0000313" key="1">
    <source>
        <dbReference type="EMBL" id="KHJ90412.1"/>
    </source>
</evidence>
<dbReference type="Gene3D" id="3.40.50.1820">
    <property type="entry name" value="alpha/beta hydrolase"/>
    <property type="match status" value="1"/>
</dbReference>
<dbReference type="EMBL" id="KN553034">
    <property type="protein sequence ID" value="KHJ90412.1"/>
    <property type="molecule type" value="Genomic_DNA"/>
</dbReference>
<dbReference type="AlphaFoldDB" id="A0A0B1T3N5"/>
<dbReference type="Pfam" id="PF06342">
    <property type="entry name" value="DUF1057"/>
    <property type="match status" value="2"/>
</dbReference>
<gene>
    <name evidence="1" type="ORF">OESDEN_09745</name>
</gene>
<evidence type="ECO:0008006" key="3">
    <source>
        <dbReference type="Google" id="ProtNLM"/>
    </source>
</evidence>
<accession>A0A0B1T3N5</accession>
<reference evidence="1 2" key="1">
    <citation type="submission" date="2014-03" db="EMBL/GenBank/DDBJ databases">
        <title>Draft genome of the hookworm Oesophagostomum dentatum.</title>
        <authorList>
            <person name="Mitreva M."/>
        </authorList>
    </citation>
    <scope>NUCLEOTIDE SEQUENCE [LARGE SCALE GENOMIC DNA]</scope>
    <source>
        <strain evidence="1 2">OD-Hann</strain>
    </source>
</reference>
<dbReference type="SUPFAM" id="SSF53474">
    <property type="entry name" value="alpha/beta-Hydrolases"/>
    <property type="match status" value="1"/>
</dbReference>
<organism evidence="1 2">
    <name type="scientific">Oesophagostomum dentatum</name>
    <name type="common">Nodular worm</name>
    <dbReference type="NCBI Taxonomy" id="61180"/>
    <lineage>
        <taxon>Eukaryota</taxon>
        <taxon>Metazoa</taxon>
        <taxon>Ecdysozoa</taxon>
        <taxon>Nematoda</taxon>
        <taxon>Chromadorea</taxon>
        <taxon>Rhabditida</taxon>
        <taxon>Rhabditina</taxon>
        <taxon>Rhabditomorpha</taxon>
        <taxon>Strongyloidea</taxon>
        <taxon>Strongylidae</taxon>
        <taxon>Oesophagostomum</taxon>
    </lineage>
</organism>
<dbReference type="InterPro" id="IPR010463">
    <property type="entry name" value="DUF1057"/>
</dbReference>
<evidence type="ECO:0000313" key="2">
    <source>
        <dbReference type="Proteomes" id="UP000053660"/>
    </source>
</evidence>
<sequence length="373" mass="41726">MTSLSRRVFSTRLFRHHFIAPMKLHSQKASCSTSPSTADDFLRRQRVQFTTSEGDTIDVEAVFQDTLPSGSQLGTVLAIHGAPGSHKDYKYDTLPSGSRLGTVLAIHGAPGSHKDYKYVTPLLHKKGIRFIGVNMPGFGLTPGDPRLKCNNVERNNFVHELIAKIENLNGLVLMGHSRGSENAANVAARNVSMLSGLVLVNPTGLEYHRAMRPLWVLNFVLWLYTLGPVAHKVMHPLMKFFYNNVLGLRLDSGERAMMCVKTMHSLEYEKAMRPSINAINEKNDVRVLVAYAGKDPLIETKISRDLADSFRGHKELMCEDKSDSAEEEVTKETRNLFSNGARTVSVNFKKDGHFLQRDRARFIADSIEAMLRS</sequence>
<dbReference type="PANTHER" id="PTHR47533:SF4">
    <property type="entry name" value="AB HYDROLASE-1 DOMAIN-CONTAINING PROTEIN"/>
    <property type="match status" value="1"/>
</dbReference>